<dbReference type="SUPFAM" id="SSF52540">
    <property type="entry name" value="P-loop containing nucleoside triphosphate hydrolases"/>
    <property type="match status" value="1"/>
</dbReference>
<dbReference type="OrthoDB" id="6362633at2759"/>
<evidence type="ECO:0000259" key="1">
    <source>
        <dbReference type="Pfam" id="PF00485"/>
    </source>
</evidence>
<protein>
    <submittedName>
        <fullName evidence="2">Phosphoribulokinase/uridine kinase</fullName>
    </submittedName>
</protein>
<dbReference type="AlphaFoldDB" id="A0A9P9DZ29"/>
<dbReference type="InterPro" id="IPR006083">
    <property type="entry name" value="PRK/URK"/>
</dbReference>
<sequence>MEQEFERLAHQVLGDFEKCDANQKVIIGIAGVPGSGKSTVAAAVASRINDIYKPKSHHLEPSDAPLAVAITMDGFHYSRAQLAKMPNPEEAIHRRGAAFTFDGEGFHSLIKSLRSVQGETVLAPSFGHEIKDPVPDSIVISPASRIVLVEGNYCALNRAPWKDAAKLMTRLWYIDTPAEITHQRLAKRHLASGIVRDEQEAWERATGTDELNAQDIRNNLLAVDEVLRLG</sequence>
<reference evidence="2" key="1">
    <citation type="journal article" date="2021" name="Nat. Commun.">
        <title>Genetic determinants of endophytism in the Arabidopsis root mycobiome.</title>
        <authorList>
            <person name="Mesny F."/>
            <person name="Miyauchi S."/>
            <person name="Thiergart T."/>
            <person name="Pickel B."/>
            <person name="Atanasova L."/>
            <person name="Karlsson M."/>
            <person name="Huettel B."/>
            <person name="Barry K.W."/>
            <person name="Haridas S."/>
            <person name="Chen C."/>
            <person name="Bauer D."/>
            <person name="Andreopoulos W."/>
            <person name="Pangilinan J."/>
            <person name="LaButti K."/>
            <person name="Riley R."/>
            <person name="Lipzen A."/>
            <person name="Clum A."/>
            <person name="Drula E."/>
            <person name="Henrissat B."/>
            <person name="Kohler A."/>
            <person name="Grigoriev I.V."/>
            <person name="Martin F.M."/>
            <person name="Hacquard S."/>
        </authorList>
    </citation>
    <scope>NUCLEOTIDE SEQUENCE</scope>
    <source>
        <strain evidence="2">MPI-CAGE-AT-0147</strain>
    </source>
</reference>
<evidence type="ECO:0000313" key="3">
    <source>
        <dbReference type="Proteomes" id="UP000738349"/>
    </source>
</evidence>
<gene>
    <name evidence="2" type="ORF">EDB81DRAFT_951187</name>
</gene>
<dbReference type="PANTHER" id="PTHR10285">
    <property type="entry name" value="URIDINE KINASE"/>
    <property type="match status" value="1"/>
</dbReference>
<proteinExistence type="predicted"/>
<dbReference type="EMBL" id="JAGMUV010000019">
    <property type="protein sequence ID" value="KAH7127617.1"/>
    <property type="molecule type" value="Genomic_DNA"/>
</dbReference>
<dbReference type="Gene3D" id="3.40.50.300">
    <property type="entry name" value="P-loop containing nucleotide triphosphate hydrolases"/>
    <property type="match status" value="2"/>
</dbReference>
<name>A0A9P9DZ29_9HYPO</name>
<dbReference type="InterPro" id="IPR027417">
    <property type="entry name" value="P-loop_NTPase"/>
</dbReference>
<feature type="domain" description="Phosphoribulokinase/uridine kinase" evidence="1">
    <location>
        <begin position="26"/>
        <end position="184"/>
    </location>
</feature>
<dbReference type="Proteomes" id="UP000738349">
    <property type="component" value="Unassembled WGS sequence"/>
</dbReference>
<accession>A0A9P9DZ29</accession>
<organism evidence="2 3">
    <name type="scientific">Dactylonectria macrodidyma</name>
    <dbReference type="NCBI Taxonomy" id="307937"/>
    <lineage>
        <taxon>Eukaryota</taxon>
        <taxon>Fungi</taxon>
        <taxon>Dikarya</taxon>
        <taxon>Ascomycota</taxon>
        <taxon>Pezizomycotina</taxon>
        <taxon>Sordariomycetes</taxon>
        <taxon>Hypocreomycetidae</taxon>
        <taxon>Hypocreales</taxon>
        <taxon>Nectriaceae</taxon>
        <taxon>Dactylonectria</taxon>
    </lineage>
</organism>
<comment type="caution">
    <text evidence="2">The sequence shown here is derived from an EMBL/GenBank/DDBJ whole genome shotgun (WGS) entry which is preliminary data.</text>
</comment>
<evidence type="ECO:0000313" key="2">
    <source>
        <dbReference type="EMBL" id="KAH7127617.1"/>
    </source>
</evidence>
<dbReference type="GO" id="GO:0005524">
    <property type="term" value="F:ATP binding"/>
    <property type="evidence" value="ECO:0007669"/>
    <property type="project" value="InterPro"/>
</dbReference>
<dbReference type="Pfam" id="PF00485">
    <property type="entry name" value="PRK"/>
    <property type="match status" value="1"/>
</dbReference>
<keyword evidence="3" id="KW-1185">Reference proteome</keyword>
<dbReference type="GO" id="GO:0016301">
    <property type="term" value="F:kinase activity"/>
    <property type="evidence" value="ECO:0007669"/>
    <property type="project" value="InterPro"/>
</dbReference>